<protein>
    <submittedName>
        <fullName evidence="2">Uncharacterized protein</fullName>
    </submittedName>
</protein>
<organism evidence="2">
    <name type="scientific">Saccharum hybrid cultivar R570</name>
    <dbReference type="NCBI Taxonomy" id="131158"/>
    <lineage>
        <taxon>Eukaryota</taxon>
        <taxon>Viridiplantae</taxon>
        <taxon>Streptophyta</taxon>
        <taxon>Embryophyta</taxon>
        <taxon>Tracheophyta</taxon>
        <taxon>Spermatophyta</taxon>
        <taxon>Magnoliopsida</taxon>
        <taxon>Liliopsida</taxon>
        <taxon>Poales</taxon>
        <taxon>Poaceae</taxon>
        <taxon>PACMAD clade</taxon>
        <taxon>Panicoideae</taxon>
        <taxon>Andropogonodae</taxon>
        <taxon>Andropogoneae</taxon>
        <taxon>Saccharinae</taxon>
        <taxon>Saccharum</taxon>
        <taxon>Saccharum officinarum species complex</taxon>
    </lineage>
</organism>
<name>A0A059Q0C5_9POAL</name>
<gene>
    <name evidence="3" type="ORF">SHCRBa_007_O13_F_170</name>
    <name evidence="2" type="ORF">SHCRBa_007_O13_F_60</name>
</gene>
<dbReference type="AlphaFoldDB" id="A0A059Q0C5"/>
<evidence type="ECO:0000313" key="2">
    <source>
        <dbReference type="EMBL" id="AGT16160.1"/>
    </source>
</evidence>
<sequence length="125" mass="13841">MVRGRKTTRITTGGHYPPRALLAHEEPQEEAPREQEQAPEASIQAPTPPQEEPEPKKDPEIIEIEDDEEEKANGGEQPPSPPHDEAAKDVPPPPMGWTVKIYHKAGEDAVSHHRLVGMLSAYFAD</sequence>
<reference evidence="2" key="1">
    <citation type="submission" date="2013-05" db="EMBL/GenBank/DDBJ databases">
        <title>Building the sugarcane genome for biotechnology and identifying evolutionary trends.</title>
        <authorList>
            <person name="De Setta N."/>
            <person name="Monteiro-Vitorello C.B."/>
            <person name="Metcalfe C.J."/>
            <person name="Cruz G.M.Q."/>
            <person name="Del Bem L.E."/>
            <person name="Vicentini R."/>
            <person name="Nogueira F.T.S."/>
            <person name="Campos R.A."/>
            <person name="Nunes S.L."/>
            <person name="Turrini P.C.G."/>
            <person name="Vieira A.P."/>
            <person name="Cruz E.A.O."/>
            <person name="Correa T.C.S."/>
            <person name="Hotta C.T."/>
            <person name="de Mello-Varani A."/>
            <person name="Vautrin S."/>
            <person name="Trindade A.S."/>
            <person name="Vilela M.M."/>
            <person name="Horta C.L."/>
            <person name="Sato P.M."/>
            <person name="de Andrade R.F."/>
            <person name="Nishiyama M.Y."/>
            <person name="Cardoso-Silva C.B."/>
            <person name="Scortecci K.C."/>
            <person name="Garcia A.A.F."/>
            <person name="Carneiro M.S."/>
            <person name="Kim C."/>
            <person name="Paterson A.H."/>
            <person name="Berges H."/>
            <person name="D'Hont A."/>
            <person name="de-Souza A.P."/>
            <person name="Souza G.M."/>
            <person name="Vincentz M."/>
            <person name="Kitajima J.P."/>
            <person name="Van Sluys M.-A."/>
        </authorList>
    </citation>
    <scope>NUCLEOTIDE SEQUENCE</scope>
</reference>
<feature type="compositionally biased region" description="Acidic residues" evidence="1">
    <location>
        <begin position="61"/>
        <end position="70"/>
    </location>
</feature>
<proteinExistence type="predicted"/>
<feature type="compositionally biased region" description="Basic and acidic residues" evidence="1">
    <location>
        <begin position="22"/>
        <end position="36"/>
    </location>
</feature>
<accession>A0A059Q0C5</accession>
<evidence type="ECO:0000313" key="3">
    <source>
        <dbReference type="EMBL" id="AGT16165.1"/>
    </source>
</evidence>
<feature type="region of interest" description="Disordered" evidence="1">
    <location>
        <begin position="1"/>
        <end position="97"/>
    </location>
</feature>
<dbReference type="EMBL" id="KF184660">
    <property type="protein sequence ID" value="AGT16160.1"/>
    <property type="molecule type" value="Genomic_DNA"/>
</dbReference>
<dbReference type="EMBL" id="KF184660">
    <property type="protein sequence ID" value="AGT16165.1"/>
    <property type="molecule type" value="Genomic_DNA"/>
</dbReference>
<evidence type="ECO:0000256" key="1">
    <source>
        <dbReference type="SAM" id="MobiDB-lite"/>
    </source>
</evidence>